<organism evidence="1 2">
    <name type="scientific">Fusarium venenatum</name>
    <dbReference type="NCBI Taxonomy" id="56646"/>
    <lineage>
        <taxon>Eukaryota</taxon>
        <taxon>Fungi</taxon>
        <taxon>Dikarya</taxon>
        <taxon>Ascomycota</taxon>
        <taxon>Pezizomycotina</taxon>
        <taxon>Sordariomycetes</taxon>
        <taxon>Hypocreomycetidae</taxon>
        <taxon>Hypocreales</taxon>
        <taxon>Nectriaceae</taxon>
        <taxon>Fusarium</taxon>
    </lineage>
</organism>
<reference evidence="2" key="1">
    <citation type="submission" date="2014-10" db="EMBL/GenBank/DDBJ databases">
        <authorList>
            <person name="King R."/>
        </authorList>
    </citation>
    <scope>NUCLEOTIDE SEQUENCE [LARGE SCALE GENOMIC DNA]</scope>
    <source>
        <strain evidence="2">A3/5</strain>
    </source>
</reference>
<dbReference type="AlphaFoldDB" id="A0A2L2TC16"/>
<name>A0A2L2TC16_9HYPO</name>
<dbReference type="EMBL" id="LN649230">
    <property type="protein sequence ID" value="CEI60496.1"/>
    <property type="molecule type" value="Genomic_DNA"/>
</dbReference>
<evidence type="ECO:0000313" key="2">
    <source>
        <dbReference type="Proteomes" id="UP000245910"/>
    </source>
</evidence>
<sequence>MEIQHLTRNKSQAVAAATLIHARAPRYNAGPSFVNYGNMGHRRGHRFFQRGITSTGVNRIWHGSQKKPQHSRAPSYSSEISFVSYGNMSHRRGPSLGDTLRVSNFKRSGLHFVSGGGGGVSPDPLEVNAAIPTGAMPPHDVYEGVMTTDPTQRFGNDPFVDVEAYWCFKPKDGDRKQQPQYQILLIA</sequence>
<proteinExistence type="predicted"/>
<evidence type="ECO:0000313" key="1">
    <source>
        <dbReference type="EMBL" id="CEI60496.1"/>
    </source>
</evidence>
<dbReference type="Proteomes" id="UP000245910">
    <property type="component" value="Chromosome II"/>
</dbReference>
<protein>
    <submittedName>
        <fullName evidence="1">Uncharacterized protein</fullName>
    </submittedName>
</protein>
<accession>A0A2L2TC16</accession>
<keyword evidence="2" id="KW-1185">Reference proteome</keyword>